<dbReference type="OrthoDB" id="665255at2"/>
<dbReference type="EMBL" id="QKSB01000004">
    <property type="protein sequence ID" value="PZE17398.1"/>
    <property type="molecule type" value="Genomic_DNA"/>
</dbReference>
<dbReference type="Proteomes" id="UP000249248">
    <property type="component" value="Unassembled WGS sequence"/>
</dbReference>
<comment type="caution">
    <text evidence="2">The sequence shown here is derived from an EMBL/GenBank/DDBJ whole genome shotgun (WGS) entry which is preliminary data.</text>
</comment>
<reference evidence="2 3" key="1">
    <citation type="submission" date="2018-06" db="EMBL/GenBank/DDBJ databases">
        <title>The draft genome sequence of Crocinitomix sp. SM1701.</title>
        <authorList>
            <person name="Zhang X."/>
        </authorList>
    </citation>
    <scope>NUCLEOTIDE SEQUENCE [LARGE SCALE GENOMIC DNA]</scope>
    <source>
        <strain evidence="2 3">SM1701</strain>
    </source>
</reference>
<organism evidence="2 3">
    <name type="scientific">Putridiphycobacter roseus</name>
    <dbReference type="NCBI Taxonomy" id="2219161"/>
    <lineage>
        <taxon>Bacteria</taxon>
        <taxon>Pseudomonadati</taxon>
        <taxon>Bacteroidota</taxon>
        <taxon>Flavobacteriia</taxon>
        <taxon>Flavobacteriales</taxon>
        <taxon>Crocinitomicaceae</taxon>
        <taxon>Putridiphycobacter</taxon>
    </lineage>
</organism>
<evidence type="ECO:0000256" key="1">
    <source>
        <dbReference type="SAM" id="SignalP"/>
    </source>
</evidence>
<proteinExistence type="predicted"/>
<dbReference type="AlphaFoldDB" id="A0A2W1NRX9"/>
<keyword evidence="3" id="KW-1185">Reference proteome</keyword>
<accession>A0A2W1NRX9</accession>
<gene>
    <name evidence="2" type="ORF">DNU06_09005</name>
</gene>
<feature type="chain" id="PRO_5016054589" evidence="1">
    <location>
        <begin position="20"/>
        <end position="187"/>
    </location>
</feature>
<evidence type="ECO:0000313" key="3">
    <source>
        <dbReference type="Proteomes" id="UP000249248"/>
    </source>
</evidence>
<keyword evidence="1" id="KW-0732">Signal</keyword>
<feature type="signal peptide" evidence="1">
    <location>
        <begin position="1"/>
        <end position="19"/>
    </location>
</feature>
<name>A0A2W1NRX9_9FLAO</name>
<protein>
    <submittedName>
        <fullName evidence="2">Uncharacterized protein</fullName>
    </submittedName>
</protein>
<sequence>MKKYLVFLSLISFCLTANAQVVQKDAVFNMDTLSEDYVYSFHNEGWALVQSHGLKYLANFSNLNYILFFALECEDTTQPPKYLIEFSNNYRDGYWGGLDFTSSTSTNFEQVLFFIDSVSCVNPFQSVDKELVKTTKKLLQKGKVLTIEFYNTEYNIELGKDALSLNRSLSFSLANGHLLDVPTQCTP</sequence>
<evidence type="ECO:0000313" key="2">
    <source>
        <dbReference type="EMBL" id="PZE17398.1"/>
    </source>
</evidence>
<dbReference type="RefSeq" id="WP_111062923.1">
    <property type="nucleotide sequence ID" value="NZ_JBHUCU010000016.1"/>
</dbReference>